<dbReference type="InterPro" id="IPR012966">
    <property type="entry name" value="AHD"/>
</dbReference>
<name>F1L0Y7_ASCSU</name>
<dbReference type="GO" id="GO:0005826">
    <property type="term" value="C:actomyosin contractile ring"/>
    <property type="evidence" value="ECO:0007669"/>
    <property type="project" value="TreeGrafter"/>
</dbReference>
<dbReference type="GO" id="GO:0000281">
    <property type="term" value="P:mitotic cytokinesis"/>
    <property type="evidence" value="ECO:0007669"/>
    <property type="project" value="TreeGrafter"/>
</dbReference>
<evidence type="ECO:0000256" key="1">
    <source>
        <dbReference type="SAM" id="MobiDB-lite"/>
    </source>
</evidence>
<protein>
    <submittedName>
        <fullName evidence="3">Rhotekin</fullName>
    </submittedName>
</protein>
<dbReference type="PANTHER" id="PTHR21538:SF24">
    <property type="entry name" value="PH DOMAIN-CONTAINING PROTEIN"/>
    <property type="match status" value="1"/>
</dbReference>
<evidence type="ECO:0000313" key="3">
    <source>
        <dbReference type="EMBL" id="ADY43791.1"/>
    </source>
</evidence>
<evidence type="ECO:0000259" key="2">
    <source>
        <dbReference type="SMART" id="SM00233"/>
    </source>
</evidence>
<dbReference type="InterPro" id="IPR001849">
    <property type="entry name" value="PH_domain"/>
</dbReference>
<dbReference type="Pfam" id="PF08174">
    <property type="entry name" value="Anillin"/>
    <property type="match status" value="1"/>
</dbReference>
<organism evidence="3">
    <name type="scientific">Ascaris suum</name>
    <name type="common">Pig roundworm</name>
    <name type="synonym">Ascaris lumbricoides</name>
    <dbReference type="NCBI Taxonomy" id="6253"/>
    <lineage>
        <taxon>Eukaryota</taxon>
        <taxon>Metazoa</taxon>
        <taxon>Ecdysozoa</taxon>
        <taxon>Nematoda</taxon>
        <taxon>Chromadorea</taxon>
        <taxon>Rhabditida</taxon>
        <taxon>Spirurina</taxon>
        <taxon>Ascaridomorpha</taxon>
        <taxon>Ascaridoidea</taxon>
        <taxon>Ascarididae</taxon>
        <taxon>Ascaris</taxon>
    </lineage>
</organism>
<dbReference type="PANTHER" id="PTHR21538">
    <property type="entry name" value="ANILLIN/RHOTEKIN RTKN"/>
    <property type="match status" value="1"/>
</dbReference>
<dbReference type="GO" id="GO:0000915">
    <property type="term" value="P:actomyosin contractile ring assembly"/>
    <property type="evidence" value="ECO:0007669"/>
    <property type="project" value="TreeGrafter"/>
</dbReference>
<feature type="domain" description="PH" evidence="2">
    <location>
        <begin position="345"/>
        <end position="452"/>
    </location>
</feature>
<dbReference type="GO" id="GO:0031106">
    <property type="term" value="P:septin ring organization"/>
    <property type="evidence" value="ECO:0007669"/>
    <property type="project" value="TreeGrafter"/>
</dbReference>
<reference evidence="3" key="1">
    <citation type="journal article" date="2011" name="Genome Res.">
        <title>Deep small RNA sequencing from the nematode Ascaris reveals conservation, functional diversification, and novel developmental profiles.</title>
        <authorList>
            <person name="Wang J."/>
            <person name="Czech B."/>
            <person name="Crunk A."/>
            <person name="Wallace A."/>
            <person name="Mitreva M."/>
            <person name="Hannon G.J."/>
            <person name="Davis R.E."/>
        </authorList>
    </citation>
    <scope>NUCLEOTIDE SEQUENCE</scope>
</reference>
<dbReference type="AlphaFoldDB" id="F1L0Y7"/>
<accession>F1L0Y7</accession>
<dbReference type="SMART" id="SM00233">
    <property type="entry name" value="PH"/>
    <property type="match status" value="1"/>
</dbReference>
<feature type="region of interest" description="Disordered" evidence="1">
    <location>
        <begin position="1"/>
        <end position="21"/>
    </location>
</feature>
<dbReference type="EMBL" id="JI169300">
    <property type="protein sequence ID" value="ADY43791.1"/>
    <property type="molecule type" value="mRNA"/>
</dbReference>
<feature type="region of interest" description="Disordered" evidence="1">
    <location>
        <begin position="524"/>
        <end position="543"/>
    </location>
</feature>
<sequence length="641" mass="72082">MTRPIRLVGKSRRSSRKQPSANLPFTRHISLLLRKKVACKMRSTKVDSVEVKQFEADENFLNHSLPMKSMDTTKTKRTLNPIRTLSRITHARSSRRLCQWHRQLAAEKEALVERKKRRIMAEVGNGETVRVRSKKPEPGWINGTVNRISTTSSGPSRARIGVSHLSVPLAWNSDEHFGTRGEGRMYSMFAVLQTTSNVIDSRIVTAIDRTCTDVNFPESFIFENQTVDFEIEISLYSARTDNHGDINQSLKTKLTRSLGRKLGAAYRSNLSNEDAIFDPSVTCPDTAANASFRLLGRTILTLQDAKPRTGIYDLRLSSSAESYGPPLYGHIRCRVVAQPNSVVMPLSEGVLTVRPFDEERVYQNVRCRLQAGVLSCSTSDPAQSTRSEQTVLHIYFTKDSRVISSAYAKSIIVTSDRYLSNGRREKQYLLTADSEEDIAAWKHAFNLQICDCERWGEFAVSSVKLTSEPRSAQPATVSRTNGRRLYDEIQINSGSTSIPSCSVSTVRETYSPYRYLPEPSTFAPFSPPAKVHQTAPPGRRRSRAPVQTLFQPAADGEPRYIINLAVGDVNGSSSTPIYCETNPSQRIQNDEPADIWQRRNYQHSESSESQDSGRFKGLRKSWQRSFGALLSRKTPIEVARF</sequence>
<proteinExistence type="evidence at transcript level"/>
<dbReference type="InterPro" id="IPR051364">
    <property type="entry name" value="Cytokinesis/Rho-signaling"/>
</dbReference>